<feature type="domain" description="D-isomer specific 2-hydroxyacid dehydrogenase NAD-binding" evidence="3">
    <location>
        <begin position="160"/>
        <end position="328"/>
    </location>
</feature>
<name>A0AAW1PDY5_9CHLO</name>
<dbReference type="InterPro" id="IPR006140">
    <property type="entry name" value="D-isomer_DH_NAD-bd"/>
</dbReference>
<dbReference type="InterPro" id="IPR029752">
    <property type="entry name" value="D-isomer_DH_CS1"/>
</dbReference>
<dbReference type="Pfam" id="PF02826">
    <property type="entry name" value="2-Hacid_dh_C"/>
    <property type="match status" value="1"/>
</dbReference>
<evidence type="ECO:0000259" key="3">
    <source>
        <dbReference type="Pfam" id="PF02826"/>
    </source>
</evidence>
<evidence type="ECO:0000313" key="5">
    <source>
        <dbReference type="Proteomes" id="UP001465755"/>
    </source>
</evidence>
<gene>
    <name evidence="4" type="ORF">WJX73_009186</name>
</gene>
<dbReference type="InterPro" id="IPR050223">
    <property type="entry name" value="D-isomer_2-hydroxyacid_DH"/>
</dbReference>
<organism evidence="4 5">
    <name type="scientific">Symbiochloris irregularis</name>
    <dbReference type="NCBI Taxonomy" id="706552"/>
    <lineage>
        <taxon>Eukaryota</taxon>
        <taxon>Viridiplantae</taxon>
        <taxon>Chlorophyta</taxon>
        <taxon>core chlorophytes</taxon>
        <taxon>Trebouxiophyceae</taxon>
        <taxon>Trebouxiales</taxon>
        <taxon>Trebouxiaceae</taxon>
        <taxon>Symbiochloris</taxon>
    </lineage>
</organism>
<dbReference type="InterPro" id="IPR036291">
    <property type="entry name" value="NAD(P)-bd_dom_sf"/>
</dbReference>
<protein>
    <recommendedName>
        <fullName evidence="3">D-isomer specific 2-hydroxyacid dehydrogenase NAD-binding domain-containing protein</fullName>
    </recommendedName>
</protein>
<proteinExistence type="inferred from homology"/>
<comment type="similarity">
    <text evidence="1">Belongs to the D-isomer specific 2-hydroxyacid dehydrogenase family.</text>
</comment>
<keyword evidence="5" id="KW-1185">Reference proteome</keyword>
<dbReference type="PANTHER" id="PTHR10996:SF257">
    <property type="entry name" value="GLYOXYLATE REDUCTASE 1"/>
    <property type="match status" value="1"/>
</dbReference>
<dbReference type="GO" id="GO:0051287">
    <property type="term" value="F:NAD binding"/>
    <property type="evidence" value="ECO:0007669"/>
    <property type="project" value="InterPro"/>
</dbReference>
<evidence type="ECO:0000256" key="1">
    <source>
        <dbReference type="ARBA" id="ARBA00005854"/>
    </source>
</evidence>
<dbReference type="GO" id="GO:0005829">
    <property type="term" value="C:cytosol"/>
    <property type="evidence" value="ECO:0007669"/>
    <property type="project" value="TreeGrafter"/>
</dbReference>
<evidence type="ECO:0000256" key="2">
    <source>
        <dbReference type="ARBA" id="ARBA00023002"/>
    </source>
</evidence>
<dbReference type="Proteomes" id="UP001465755">
    <property type="component" value="Unassembled WGS sequence"/>
</dbReference>
<dbReference type="SUPFAM" id="SSF52283">
    <property type="entry name" value="Formate/glycerate dehydrogenase catalytic domain-like"/>
    <property type="match status" value="1"/>
</dbReference>
<dbReference type="PANTHER" id="PTHR10996">
    <property type="entry name" value="2-HYDROXYACID DEHYDROGENASE-RELATED"/>
    <property type="match status" value="1"/>
</dbReference>
<dbReference type="PROSITE" id="PS00065">
    <property type="entry name" value="D_2_HYDROXYACID_DH_1"/>
    <property type="match status" value="1"/>
</dbReference>
<dbReference type="GO" id="GO:0008465">
    <property type="term" value="F:hydroxypyruvate reductase (NADH) activity"/>
    <property type="evidence" value="ECO:0007669"/>
    <property type="project" value="TreeGrafter"/>
</dbReference>
<dbReference type="AlphaFoldDB" id="A0AAW1PDY5"/>
<comment type="caution">
    <text evidence="4">The sequence shown here is derived from an EMBL/GenBank/DDBJ whole genome shotgun (WGS) entry which is preliminary data.</text>
</comment>
<sequence>MALQRLTRGQNLPALARSLEILPWLQGRSYAGSTDLDVKVHNESGSHRVVVTKDLPGERWLQALTTADCRVEICQSSKPILDVADVKELIGSKCSAVLGQLTENWGDELLGALKQAGGKIYSNYAVGYNNVDVKAATKHGLPVGNTPGVLTETTAELAAALTLSAARRIVEADSFMRAGKYEGWLPNLFVGALLQHKTVGIVGAGRIGAAYARMLSEGHKMNIVYFDPYPNKFLEEYMQRYGDMLESFGEPRVTCRKLDTVEEVLKEADVVSLHCALDEKTTHLINKERLNLMKPDAILVNAARGPVHDEVALVEHLKANPDFRVGLDRHGNFGGLQYCRTGARTQAMGQA</sequence>
<reference evidence="4 5" key="1">
    <citation type="journal article" date="2024" name="Nat. Commun.">
        <title>Phylogenomics reveals the evolutionary origins of lichenization in chlorophyte algae.</title>
        <authorList>
            <person name="Puginier C."/>
            <person name="Libourel C."/>
            <person name="Otte J."/>
            <person name="Skaloud P."/>
            <person name="Haon M."/>
            <person name="Grisel S."/>
            <person name="Petersen M."/>
            <person name="Berrin J.G."/>
            <person name="Delaux P.M."/>
            <person name="Dal Grande F."/>
            <person name="Keller J."/>
        </authorList>
    </citation>
    <scope>NUCLEOTIDE SEQUENCE [LARGE SCALE GENOMIC DNA]</scope>
    <source>
        <strain evidence="4 5">SAG 2036</strain>
    </source>
</reference>
<accession>A0AAW1PDY5</accession>
<dbReference type="SUPFAM" id="SSF51735">
    <property type="entry name" value="NAD(P)-binding Rossmann-fold domains"/>
    <property type="match status" value="1"/>
</dbReference>
<dbReference type="GO" id="GO:0030267">
    <property type="term" value="F:glyoxylate reductase (NADPH) activity"/>
    <property type="evidence" value="ECO:0007669"/>
    <property type="project" value="TreeGrafter"/>
</dbReference>
<dbReference type="Gene3D" id="3.40.50.720">
    <property type="entry name" value="NAD(P)-binding Rossmann-like Domain"/>
    <property type="match status" value="2"/>
</dbReference>
<evidence type="ECO:0000313" key="4">
    <source>
        <dbReference type="EMBL" id="KAK9806540.1"/>
    </source>
</evidence>
<keyword evidence="2" id="KW-0560">Oxidoreductase</keyword>
<dbReference type="EMBL" id="JALJOQ010000037">
    <property type="protein sequence ID" value="KAK9806540.1"/>
    <property type="molecule type" value="Genomic_DNA"/>
</dbReference>